<evidence type="ECO:0000313" key="2">
    <source>
        <dbReference type="Proteomes" id="UP001642260"/>
    </source>
</evidence>
<sequence length="88" mass="9724">MGFAVLGKRLFVLAGCGWVEDGTDDVYFYDAAMNTWLHLLPPLSTKRLQQARCICFFACETLDGKVMDIGGLGGNSKASQTWDIYDPL</sequence>
<evidence type="ECO:0000313" key="1">
    <source>
        <dbReference type="EMBL" id="CAH8297830.1"/>
    </source>
</evidence>
<protein>
    <submittedName>
        <fullName evidence="1">Uncharacterized protein</fullName>
    </submittedName>
</protein>
<dbReference type="Proteomes" id="UP001642260">
    <property type="component" value="Unassembled WGS sequence"/>
</dbReference>
<name>A0ABC8J0Y6_ERUVS</name>
<gene>
    <name evidence="1" type="ORF">ERUC_LOCUS2254</name>
</gene>
<dbReference type="SUPFAM" id="SSF117281">
    <property type="entry name" value="Kelch motif"/>
    <property type="match status" value="1"/>
</dbReference>
<dbReference type="EMBL" id="CAKOAT010052155">
    <property type="protein sequence ID" value="CAH8297830.1"/>
    <property type="molecule type" value="Genomic_DNA"/>
</dbReference>
<dbReference type="InterPro" id="IPR015915">
    <property type="entry name" value="Kelch-typ_b-propeller"/>
</dbReference>
<dbReference type="Gene3D" id="2.120.10.80">
    <property type="entry name" value="Kelch-type beta propeller"/>
    <property type="match status" value="1"/>
</dbReference>
<keyword evidence="2" id="KW-1185">Reference proteome</keyword>
<reference evidence="1 2" key="1">
    <citation type="submission" date="2022-03" db="EMBL/GenBank/DDBJ databases">
        <authorList>
            <person name="Macdonald S."/>
            <person name="Ahmed S."/>
            <person name="Newling K."/>
        </authorList>
    </citation>
    <scope>NUCLEOTIDE SEQUENCE [LARGE SCALE GENOMIC DNA]</scope>
</reference>
<proteinExistence type="predicted"/>
<organism evidence="1 2">
    <name type="scientific">Eruca vesicaria subsp. sativa</name>
    <name type="common">Garden rocket</name>
    <name type="synonym">Eruca sativa</name>
    <dbReference type="NCBI Taxonomy" id="29727"/>
    <lineage>
        <taxon>Eukaryota</taxon>
        <taxon>Viridiplantae</taxon>
        <taxon>Streptophyta</taxon>
        <taxon>Embryophyta</taxon>
        <taxon>Tracheophyta</taxon>
        <taxon>Spermatophyta</taxon>
        <taxon>Magnoliopsida</taxon>
        <taxon>eudicotyledons</taxon>
        <taxon>Gunneridae</taxon>
        <taxon>Pentapetalae</taxon>
        <taxon>rosids</taxon>
        <taxon>malvids</taxon>
        <taxon>Brassicales</taxon>
        <taxon>Brassicaceae</taxon>
        <taxon>Brassiceae</taxon>
        <taxon>Eruca</taxon>
    </lineage>
</organism>
<accession>A0ABC8J0Y6</accession>
<comment type="caution">
    <text evidence="1">The sequence shown here is derived from an EMBL/GenBank/DDBJ whole genome shotgun (WGS) entry which is preliminary data.</text>
</comment>
<dbReference type="AlphaFoldDB" id="A0ABC8J0Y6"/>